<reference evidence="4" key="2">
    <citation type="submission" date="2018-10" db="EMBL/GenBank/DDBJ databases">
        <authorList>
            <person name="Wang Y."/>
            <person name="Wang J."/>
            <person name="Yang X."/>
            <person name="Wang Z."/>
            <person name="Huang Y."/>
        </authorList>
    </citation>
    <scope>NUCLEOTIDE SEQUENCE [LARGE SCALE GENOMIC DNA]</scope>
    <source>
        <strain evidence="4">J015</strain>
    </source>
</reference>
<evidence type="ECO:0000313" key="3">
    <source>
        <dbReference type="EMBL" id="RKO26113.1"/>
    </source>
</evidence>
<dbReference type="InterPro" id="IPR036265">
    <property type="entry name" value="HIT-like_sf"/>
</dbReference>
<dbReference type="PROSITE" id="PS51084">
    <property type="entry name" value="HIT_2"/>
    <property type="match status" value="1"/>
</dbReference>
<comment type="caution">
    <text evidence="3">The sequence shown here is derived from an EMBL/GenBank/DDBJ whole genome shotgun (WGS) entry which is preliminary data.</text>
</comment>
<protein>
    <submittedName>
        <fullName evidence="3">HIT family protein</fullName>
    </submittedName>
</protein>
<evidence type="ECO:0000313" key="4">
    <source>
        <dbReference type="Proteomes" id="UP000273159"/>
    </source>
</evidence>
<evidence type="ECO:0000256" key="1">
    <source>
        <dbReference type="PROSITE-ProRule" id="PRU00464"/>
    </source>
</evidence>
<dbReference type="EMBL" id="RBNH01000003">
    <property type="protein sequence ID" value="RKO26113.1"/>
    <property type="molecule type" value="Genomic_DNA"/>
</dbReference>
<reference evidence="3 4" key="1">
    <citation type="submission" date="2018-10" db="EMBL/GenBank/DDBJ databases">
        <title>Genome-guide identification and characterization of bacteria that degrade polycyclic aromatic hydrocarbons and resist hexavalent chromium simultaneously.</title>
        <authorList>
            <person name="Feng H."/>
        </authorList>
    </citation>
    <scope>NUCLEOTIDE SEQUENCE [LARGE SCALE GENOMIC DNA]</scope>
    <source>
        <strain evidence="3 4">J015</strain>
    </source>
</reference>
<dbReference type="SUPFAM" id="SSF54197">
    <property type="entry name" value="HIT-like"/>
    <property type="match status" value="1"/>
</dbReference>
<dbReference type="Proteomes" id="UP000273159">
    <property type="component" value="Unassembled WGS sequence"/>
</dbReference>
<gene>
    <name evidence="3" type="ORF">D7Z96_05030</name>
</gene>
<feature type="domain" description="HIT" evidence="2">
    <location>
        <begin position="23"/>
        <end position="131"/>
    </location>
</feature>
<name>A0A3B0FTF2_PSEPS</name>
<dbReference type="GO" id="GO:0003824">
    <property type="term" value="F:catalytic activity"/>
    <property type="evidence" value="ECO:0007669"/>
    <property type="project" value="InterPro"/>
</dbReference>
<sequence>MSSPYYCDRSDFCYEFSGGKETEFKQTYPDGPESRILLESEHFLAVSDVSPMLAGHCLIVPRQHAYSLAEIMISRPDELSTFLELFLERYGRAFGPYSLFEHGSTRSTNPAACVTHAHLHIVPLEPDLLSTQMTSDGMTFTALKNVQDLAPYASEELPYYLIGNLESGLHIALDDSQRPRQYFRLLLGRILDIPADECDWALVIRRDLLLETLSVFGLKDGERVD</sequence>
<proteinExistence type="predicted"/>
<dbReference type="Pfam" id="PF01230">
    <property type="entry name" value="HIT"/>
    <property type="match status" value="1"/>
</dbReference>
<dbReference type="InterPro" id="IPR011146">
    <property type="entry name" value="HIT-like"/>
</dbReference>
<evidence type="ECO:0000259" key="2">
    <source>
        <dbReference type="PROSITE" id="PS51084"/>
    </source>
</evidence>
<accession>A0A3B0FTF2</accession>
<dbReference type="Gene3D" id="3.30.428.10">
    <property type="entry name" value="HIT-like"/>
    <property type="match status" value="1"/>
</dbReference>
<organism evidence="3 4">
    <name type="scientific">Pseudarthrobacter phenanthrenivorans</name>
    <name type="common">Arthrobacter phenanthrenivorans</name>
    <dbReference type="NCBI Taxonomy" id="361575"/>
    <lineage>
        <taxon>Bacteria</taxon>
        <taxon>Bacillati</taxon>
        <taxon>Actinomycetota</taxon>
        <taxon>Actinomycetes</taxon>
        <taxon>Micrococcales</taxon>
        <taxon>Micrococcaceae</taxon>
        <taxon>Pseudarthrobacter</taxon>
    </lineage>
</organism>
<dbReference type="RefSeq" id="WP_120691771.1">
    <property type="nucleotide sequence ID" value="NZ_RBNH01000003.1"/>
</dbReference>
<feature type="short sequence motif" description="Histidine triad motif" evidence="1">
    <location>
        <begin position="116"/>
        <end position="120"/>
    </location>
</feature>
<dbReference type="AlphaFoldDB" id="A0A3B0FTF2"/>